<feature type="domain" description="Penicillin-binding protein transpeptidase" evidence="7">
    <location>
        <begin position="263"/>
        <end position="579"/>
    </location>
</feature>
<evidence type="ECO:0000256" key="6">
    <source>
        <dbReference type="ARBA" id="ARBA00034000"/>
    </source>
</evidence>
<accession>A0ABS2QRP8</accession>
<dbReference type="Pfam" id="PF03717">
    <property type="entry name" value="PBP_dimer"/>
    <property type="match status" value="1"/>
</dbReference>
<evidence type="ECO:0000256" key="2">
    <source>
        <dbReference type="ARBA" id="ARBA00004752"/>
    </source>
</evidence>
<evidence type="ECO:0000256" key="5">
    <source>
        <dbReference type="ARBA" id="ARBA00023136"/>
    </source>
</evidence>
<dbReference type="GO" id="GO:0051301">
    <property type="term" value="P:cell division"/>
    <property type="evidence" value="ECO:0007669"/>
    <property type="project" value="UniProtKB-KW"/>
</dbReference>
<keyword evidence="9" id="KW-0131">Cell cycle</keyword>
<evidence type="ECO:0000313" key="10">
    <source>
        <dbReference type="Proteomes" id="UP000809829"/>
    </source>
</evidence>
<protein>
    <recommendedName>
        <fullName evidence="4">serine-type D-Ala-D-Ala carboxypeptidase</fullName>
        <ecNumber evidence="4">3.4.16.4</ecNumber>
    </recommendedName>
</protein>
<dbReference type="PANTHER" id="PTHR30627:SF24">
    <property type="entry name" value="PENICILLIN-BINDING PROTEIN 4B"/>
    <property type="match status" value="1"/>
</dbReference>
<comment type="similarity">
    <text evidence="3">Belongs to the transpeptidase family.</text>
</comment>
<evidence type="ECO:0000256" key="3">
    <source>
        <dbReference type="ARBA" id="ARBA00007171"/>
    </source>
</evidence>
<feature type="domain" description="Penicillin-binding protein dimerisation" evidence="8">
    <location>
        <begin position="62"/>
        <end position="217"/>
    </location>
</feature>
<evidence type="ECO:0000259" key="7">
    <source>
        <dbReference type="Pfam" id="PF00905"/>
    </source>
</evidence>
<dbReference type="EMBL" id="JAFBFC010000001">
    <property type="protein sequence ID" value="MBM7701431.1"/>
    <property type="molecule type" value="Genomic_DNA"/>
</dbReference>
<dbReference type="SUPFAM" id="SSF56519">
    <property type="entry name" value="Penicillin binding protein dimerisation domain"/>
    <property type="match status" value="1"/>
</dbReference>
<evidence type="ECO:0000256" key="4">
    <source>
        <dbReference type="ARBA" id="ARBA00012448"/>
    </source>
</evidence>
<proteinExistence type="inferred from homology"/>
<dbReference type="InterPro" id="IPR012338">
    <property type="entry name" value="Beta-lactam/transpept-like"/>
</dbReference>
<dbReference type="InterPro" id="IPR036138">
    <property type="entry name" value="PBP_dimer_sf"/>
</dbReference>
<dbReference type="InterPro" id="IPR001460">
    <property type="entry name" value="PCN-bd_Tpept"/>
</dbReference>
<dbReference type="Pfam" id="PF00905">
    <property type="entry name" value="Transpeptidase"/>
    <property type="match status" value="1"/>
</dbReference>
<keyword evidence="9" id="KW-0132">Cell division</keyword>
<gene>
    <name evidence="9" type="ORF">JOC83_000257</name>
</gene>
<dbReference type="SUPFAM" id="SSF56601">
    <property type="entry name" value="beta-lactamase/transpeptidase-like"/>
    <property type="match status" value="1"/>
</dbReference>
<dbReference type="EC" id="3.4.16.4" evidence="4"/>
<dbReference type="Gene3D" id="3.90.1310.10">
    <property type="entry name" value="Penicillin-binding protein 2a (Domain 2)"/>
    <property type="match status" value="1"/>
</dbReference>
<comment type="caution">
    <text evidence="9">The sequence shown here is derived from an EMBL/GenBank/DDBJ whole genome shotgun (WGS) entry which is preliminary data.</text>
</comment>
<evidence type="ECO:0000259" key="8">
    <source>
        <dbReference type="Pfam" id="PF03717"/>
    </source>
</evidence>
<reference evidence="9 10" key="1">
    <citation type="submission" date="2021-01" db="EMBL/GenBank/DDBJ databases">
        <title>Genomic Encyclopedia of Type Strains, Phase IV (KMG-IV): sequencing the most valuable type-strain genomes for metagenomic binning, comparative biology and taxonomic classification.</title>
        <authorList>
            <person name="Goeker M."/>
        </authorList>
    </citation>
    <scope>NUCLEOTIDE SEQUENCE [LARGE SCALE GENOMIC DNA]</scope>
    <source>
        <strain evidence="9 10">DSM 104297</strain>
    </source>
</reference>
<organism evidence="9 10">
    <name type="scientific">Priestia iocasae</name>
    <dbReference type="NCBI Taxonomy" id="2291674"/>
    <lineage>
        <taxon>Bacteria</taxon>
        <taxon>Bacillati</taxon>
        <taxon>Bacillota</taxon>
        <taxon>Bacilli</taxon>
        <taxon>Bacillales</taxon>
        <taxon>Bacillaceae</taxon>
        <taxon>Priestia</taxon>
    </lineage>
</organism>
<comment type="pathway">
    <text evidence="2">Cell wall biogenesis; peptidoglycan biosynthesis.</text>
</comment>
<sequence length="586" mass="66017">MTKIRKRLLIVSTLIMVGMLLLNSRLMQIQLISTESFSDNNINLIEASVKQRTQEMIIDDGRGKLVDRNGESLLYTKSNRLVLFPFLKEMDWPVEEIAALAGLSPYVLTEAVKKMKEPTMIGGELSGSQMEEINRLQTPGVFAVPIQEEQQTTVADHIVGITAESKEIIEKNYKNQLKKGEISITTPVGISGLQRSFDEFLLPEQESKLLYHVDRRGGPLFGIDVKYTGAANPFYPVNIQTTVDVAIQKRLEEVMNRSGLKEGGFVLLDVETSEVVAMTSRPSINKKNPYNNEKSIVNRMLTPQMPGSIFKTVIAAAAIEQNLVQANELYNCDYSIHDKILPAKKKQGLLNFTDSFAESCNRTFSDLAKKMSEKDPEMMDEYAHKLGLTELVGWNGDVFHFEQFRQFDQEARNTIWHPDDDKKDVNLVKLAAIGQRNVKLTPLSVANMMATIARGGKKQTVKIVDEIQYKNGGSLYTFHNQKMSGNRISPYTALQLQRLLKEVVIQEKGTGRRFQTLPYTVAGKSGTADIRVNAANKEIVNKWFAGYFPVENPKYALVVVDLNTFSDTSPTNQIFYEIVKELYEMS</sequence>
<evidence type="ECO:0000313" key="9">
    <source>
        <dbReference type="EMBL" id="MBM7701431.1"/>
    </source>
</evidence>
<name>A0ABS2QRP8_9BACI</name>
<dbReference type="PANTHER" id="PTHR30627">
    <property type="entry name" value="PEPTIDOGLYCAN D,D-TRANSPEPTIDASE"/>
    <property type="match status" value="1"/>
</dbReference>
<dbReference type="Gene3D" id="3.40.710.10">
    <property type="entry name" value="DD-peptidase/beta-lactamase superfamily"/>
    <property type="match status" value="1"/>
</dbReference>
<dbReference type="InterPro" id="IPR005311">
    <property type="entry name" value="PBP_dimer"/>
</dbReference>
<dbReference type="InterPro" id="IPR050515">
    <property type="entry name" value="Beta-lactam/transpept"/>
</dbReference>
<dbReference type="Proteomes" id="UP000809829">
    <property type="component" value="Unassembled WGS sequence"/>
</dbReference>
<keyword evidence="5" id="KW-0472">Membrane</keyword>
<keyword evidence="10" id="KW-1185">Reference proteome</keyword>
<evidence type="ECO:0000256" key="1">
    <source>
        <dbReference type="ARBA" id="ARBA00004370"/>
    </source>
</evidence>
<comment type="catalytic activity">
    <reaction evidence="6">
        <text>Preferential cleavage: (Ac)2-L-Lys-D-Ala-|-D-Ala. Also transpeptidation of peptidyl-alanyl moieties that are N-acyl substituents of D-alanine.</text>
        <dbReference type="EC" id="3.4.16.4"/>
    </reaction>
</comment>
<comment type="subcellular location">
    <subcellularLocation>
        <location evidence="1">Membrane</location>
    </subcellularLocation>
</comment>
<dbReference type="RefSeq" id="WP_205182745.1">
    <property type="nucleotide sequence ID" value="NZ_JAFBFC010000001.1"/>
</dbReference>